<organism evidence="2 3">
    <name type="scientific">Desulforamulus aquiferis</name>
    <dbReference type="NCBI Taxonomy" id="1397668"/>
    <lineage>
        <taxon>Bacteria</taxon>
        <taxon>Bacillati</taxon>
        <taxon>Bacillota</taxon>
        <taxon>Clostridia</taxon>
        <taxon>Eubacteriales</taxon>
        <taxon>Peptococcaceae</taxon>
        <taxon>Desulforamulus</taxon>
    </lineage>
</organism>
<dbReference type="Proteomes" id="UP001172911">
    <property type="component" value="Unassembled WGS sequence"/>
</dbReference>
<proteinExistence type="predicted"/>
<comment type="caution">
    <text evidence="2">The sequence shown here is derived from an EMBL/GenBank/DDBJ whole genome shotgun (WGS) entry which is preliminary data.</text>
</comment>
<dbReference type="EMBL" id="JARPTC010000024">
    <property type="protein sequence ID" value="MDO7788758.1"/>
    <property type="molecule type" value="Genomic_DNA"/>
</dbReference>
<keyword evidence="1" id="KW-1133">Transmembrane helix</keyword>
<reference evidence="2" key="2">
    <citation type="submission" date="2023-03" db="EMBL/GenBank/DDBJ databases">
        <authorList>
            <person name="Zhang Z."/>
        </authorList>
    </citation>
    <scope>NUCLEOTIDE SEQUENCE</scope>
    <source>
        <strain evidence="2">DSA</strain>
    </source>
</reference>
<evidence type="ECO:0000313" key="3">
    <source>
        <dbReference type="Proteomes" id="UP001172911"/>
    </source>
</evidence>
<feature type="transmembrane region" description="Helical" evidence="1">
    <location>
        <begin position="6"/>
        <end position="23"/>
    </location>
</feature>
<feature type="transmembrane region" description="Helical" evidence="1">
    <location>
        <begin position="39"/>
        <end position="60"/>
    </location>
</feature>
<sequence>MLNLIISIIYFLLVGLVMLKGFSENGRTSSIYQRSNVRFFLKMAVLLFLGFSGFFLFYNWKLMLTVLVSGILLSKVLTVPLWDKLILWIIGRK</sequence>
<dbReference type="AlphaFoldDB" id="A0AAW7ZHM0"/>
<keyword evidence="1" id="KW-0812">Transmembrane</keyword>
<evidence type="ECO:0000313" key="2">
    <source>
        <dbReference type="EMBL" id="MDO7788758.1"/>
    </source>
</evidence>
<gene>
    <name evidence="2" type="ORF">P6N53_16135</name>
</gene>
<protein>
    <submittedName>
        <fullName evidence="2">Uncharacterized protein</fullName>
    </submittedName>
</protein>
<feature type="transmembrane region" description="Helical" evidence="1">
    <location>
        <begin position="66"/>
        <end position="90"/>
    </location>
</feature>
<dbReference type="RefSeq" id="WP_304544977.1">
    <property type="nucleotide sequence ID" value="NZ_JARPTC010000024.1"/>
</dbReference>
<accession>A0AAW7ZHM0</accession>
<reference evidence="2" key="1">
    <citation type="journal article" date="2023" name="J. Hazard. Mater.">
        <title>Anaerobic biodegradation of pyrene and benzo[a]pyrene by a new sulfate-reducing Desulforamulus aquiferis strain DSA.</title>
        <authorList>
            <person name="Zhang Z."/>
            <person name="Sun J."/>
            <person name="Gong X."/>
            <person name="Wang C."/>
            <person name="Wang H."/>
        </authorList>
    </citation>
    <scope>NUCLEOTIDE SEQUENCE</scope>
    <source>
        <strain evidence="2">DSA</strain>
    </source>
</reference>
<name>A0AAW7ZHM0_9FIRM</name>
<keyword evidence="1" id="KW-0472">Membrane</keyword>
<evidence type="ECO:0000256" key="1">
    <source>
        <dbReference type="SAM" id="Phobius"/>
    </source>
</evidence>
<keyword evidence="3" id="KW-1185">Reference proteome</keyword>